<dbReference type="PANTHER" id="PTHR34580:SF9">
    <property type="entry name" value="SLL5097 PROTEIN"/>
    <property type="match status" value="1"/>
</dbReference>
<dbReference type="PANTHER" id="PTHR34580">
    <property type="match status" value="1"/>
</dbReference>
<dbReference type="InterPro" id="IPR026881">
    <property type="entry name" value="WYL_dom"/>
</dbReference>
<evidence type="ECO:0000259" key="2">
    <source>
        <dbReference type="Pfam" id="PF25583"/>
    </source>
</evidence>
<dbReference type="OrthoDB" id="43316at2"/>
<dbReference type="Pfam" id="PF13280">
    <property type="entry name" value="WYL"/>
    <property type="match status" value="1"/>
</dbReference>
<sequence>MSENRNAQYRYQVLDRCFSDWNKKYTIEDLLEIVNNHLYELEGSDSTIKLRQLRGDLNAIRKMLPDNIYLDAKPFGGRKCYYRYSEPNYSIYQNGLSVTEVNSLRSIIEMLSKYRGVTGNAWLEDVISNLELRFGVKSDRENLISFQCNSCLKGLEYLSTLIDATINHQPLEVSYTTHAGISSTNVLHPYYMKQYNNRWFIFGRIDGKDYIVNRALDRIERISRSDVPFCKNDLVDFNSYFDDIVGVSVPYEVQEAETIILQFSSERFKYIVSKPLHTSQKIIDEYKCIVTIKVIPTRELDQLILAFGPDVEVLAPDKYRMSIKTKIAKCLNKYRSVHCDCI</sequence>
<gene>
    <name evidence="3" type="ORF">ERS852462_03142</name>
</gene>
<name>A0A174LYP7_BACUN</name>
<protein>
    <submittedName>
        <fullName evidence="3">Transcriptional regulator</fullName>
    </submittedName>
</protein>
<organism evidence="3 4">
    <name type="scientific">Bacteroides uniformis</name>
    <dbReference type="NCBI Taxonomy" id="820"/>
    <lineage>
        <taxon>Bacteria</taxon>
        <taxon>Pseudomonadati</taxon>
        <taxon>Bacteroidota</taxon>
        <taxon>Bacteroidia</taxon>
        <taxon>Bacteroidales</taxon>
        <taxon>Bacteroidaceae</taxon>
        <taxon>Bacteroides</taxon>
    </lineage>
</organism>
<evidence type="ECO:0000259" key="1">
    <source>
        <dbReference type="Pfam" id="PF13280"/>
    </source>
</evidence>
<dbReference type="Proteomes" id="UP000095614">
    <property type="component" value="Unassembled WGS sequence"/>
</dbReference>
<proteinExistence type="predicted"/>
<evidence type="ECO:0000313" key="4">
    <source>
        <dbReference type="Proteomes" id="UP000095614"/>
    </source>
</evidence>
<dbReference type="InterPro" id="IPR051534">
    <property type="entry name" value="CBASS_pafABC_assoc_protein"/>
</dbReference>
<dbReference type="RefSeq" id="WP_057097985.1">
    <property type="nucleotide sequence ID" value="NZ_CZAF01000009.1"/>
</dbReference>
<evidence type="ECO:0000313" key="3">
    <source>
        <dbReference type="EMBL" id="CUP27976.1"/>
    </source>
</evidence>
<accession>A0A174LYP7</accession>
<dbReference type="InterPro" id="IPR057727">
    <property type="entry name" value="WCX_dom"/>
</dbReference>
<dbReference type="Pfam" id="PF25583">
    <property type="entry name" value="WCX"/>
    <property type="match status" value="1"/>
</dbReference>
<feature type="domain" description="WCX" evidence="2">
    <location>
        <begin position="256"/>
        <end position="329"/>
    </location>
</feature>
<feature type="domain" description="WYL" evidence="1">
    <location>
        <begin position="156"/>
        <end position="222"/>
    </location>
</feature>
<dbReference type="PROSITE" id="PS52050">
    <property type="entry name" value="WYL"/>
    <property type="match status" value="1"/>
</dbReference>
<reference evidence="3 4" key="1">
    <citation type="submission" date="2015-09" db="EMBL/GenBank/DDBJ databases">
        <authorList>
            <consortium name="Pathogen Informatics"/>
        </authorList>
    </citation>
    <scope>NUCLEOTIDE SEQUENCE [LARGE SCALE GENOMIC DNA]</scope>
    <source>
        <strain evidence="3 4">2789STDY5834847</strain>
    </source>
</reference>
<dbReference type="AlphaFoldDB" id="A0A174LYP7"/>
<dbReference type="EMBL" id="CZAF01000009">
    <property type="protein sequence ID" value="CUP27976.1"/>
    <property type="molecule type" value="Genomic_DNA"/>
</dbReference>